<dbReference type="EMBL" id="DUZY01000007">
    <property type="protein sequence ID" value="DAD45975.1"/>
    <property type="molecule type" value="Genomic_DNA"/>
</dbReference>
<organism evidence="1 2">
    <name type="scientific">Nelumbo nucifera</name>
    <name type="common">Sacred lotus</name>
    <dbReference type="NCBI Taxonomy" id="4432"/>
    <lineage>
        <taxon>Eukaryota</taxon>
        <taxon>Viridiplantae</taxon>
        <taxon>Streptophyta</taxon>
        <taxon>Embryophyta</taxon>
        <taxon>Tracheophyta</taxon>
        <taxon>Spermatophyta</taxon>
        <taxon>Magnoliopsida</taxon>
        <taxon>Proteales</taxon>
        <taxon>Nelumbonaceae</taxon>
        <taxon>Nelumbo</taxon>
    </lineage>
</organism>
<sequence>MLSWSGPVLVQPHKNGSDFRVQNTQSAAKILQTTTSDINKLREARKYECYILNVPPQLYRLKLIQQA</sequence>
<evidence type="ECO:0000313" key="1">
    <source>
        <dbReference type="EMBL" id="DAD45975.1"/>
    </source>
</evidence>
<dbReference type="AlphaFoldDB" id="A0A822ZRC2"/>
<gene>
    <name evidence="1" type="ORF">HUJ06_004206</name>
</gene>
<keyword evidence="2" id="KW-1185">Reference proteome</keyword>
<evidence type="ECO:0000313" key="2">
    <source>
        <dbReference type="Proteomes" id="UP000607653"/>
    </source>
</evidence>
<comment type="caution">
    <text evidence="1">The sequence shown here is derived from an EMBL/GenBank/DDBJ whole genome shotgun (WGS) entry which is preliminary data.</text>
</comment>
<proteinExistence type="predicted"/>
<accession>A0A822ZRC2</accession>
<reference evidence="1 2" key="1">
    <citation type="journal article" date="2020" name="Mol. Biol. Evol.">
        <title>Distinct Expression and Methylation Patterns for Genes with Different Fates following a Single Whole-Genome Duplication in Flowering Plants.</title>
        <authorList>
            <person name="Shi T."/>
            <person name="Rahmani R.S."/>
            <person name="Gugger P.F."/>
            <person name="Wang M."/>
            <person name="Li H."/>
            <person name="Zhang Y."/>
            <person name="Li Z."/>
            <person name="Wang Q."/>
            <person name="Van de Peer Y."/>
            <person name="Marchal K."/>
            <person name="Chen J."/>
        </authorList>
    </citation>
    <scope>NUCLEOTIDE SEQUENCE [LARGE SCALE GENOMIC DNA]</scope>
    <source>
        <tissue evidence="1">Leaf</tissue>
    </source>
</reference>
<dbReference type="Proteomes" id="UP000607653">
    <property type="component" value="Unassembled WGS sequence"/>
</dbReference>
<protein>
    <submittedName>
        <fullName evidence="1">Uncharacterized protein</fullName>
    </submittedName>
</protein>
<name>A0A822ZRC2_NELNU</name>